<accession>A0A176WMH8</accession>
<evidence type="ECO:0000313" key="1">
    <source>
        <dbReference type="EMBL" id="OAE33492.1"/>
    </source>
</evidence>
<gene>
    <name evidence="1" type="ORF">AXG93_3822s1500</name>
</gene>
<keyword evidence="2" id="KW-1185">Reference proteome</keyword>
<reference evidence="1" key="1">
    <citation type="submission" date="2016-03" db="EMBL/GenBank/DDBJ databases">
        <title>Mechanisms controlling the formation of the plant cell surface in tip-growing cells are functionally conserved among land plants.</title>
        <authorList>
            <person name="Honkanen S."/>
            <person name="Jones V.A."/>
            <person name="Morieri G."/>
            <person name="Champion C."/>
            <person name="Hetherington A.J."/>
            <person name="Kelly S."/>
            <person name="Saint-Marcoux D."/>
            <person name="Proust H."/>
            <person name="Prescott H."/>
            <person name="Dolan L."/>
        </authorList>
    </citation>
    <scope>NUCLEOTIDE SEQUENCE [LARGE SCALE GENOMIC DNA]</scope>
    <source>
        <tissue evidence="1">Whole gametophyte</tissue>
    </source>
</reference>
<dbReference type="AlphaFoldDB" id="A0A176WMH8"/>
<evidence type="ECO:0000313" key="2">
    <source>
        <dbReference type="Proteomes" id="UP000077202"/>
    </source>
</evidence>
<comment type="caution">
    <text evidence="1">The sequence shown here is derived from an EMBL/GenBank/DDBJ whole genome shotgun (WGS) entry which is preliminary data.</text>
</comment>
<dbReference type="EMBL" id="LVLJ01000653">
    <property type="protein sequence ID" value="OAE33492.1"/>
    <property type="molecule type" value="Genomic_DNA"/>
</dbReference>
<dbReference type="PANTHER" id="PTHR36017">
    <property type="entry name" value="EMBRYO DEFECTIVE 1381"/>
    <property type="match status" value="1"/>
</dbReference>
<sequence length="667" mass="75368">MSAARARALQAALRPITTAAAAPVAKAQSGEAILRSSDSRLSVRELHRKNSRCFHGGESTRNKGLPRKLAAARSEYTEADQAATAPWPIVRRSVLETLLKNYARYPIVVQPLILHGPRGVGKRTVVEELMKEWRKPPHVVAFVNLSGREICPWFESDILEDNQNTSKIREGDQKPKPEGSLNIGTIRYMVEEGLEYLASKAVEKGYLTGDDVLAVLMKHYAVDGALSQFLRTHGKKPASVETITKSGNTRDMWKEGIEQMRKQFFSEFVTGPVSNHPGSTETQIQQSDESGLLMSKKPRSQVLVREEAILSLALAQQLLKIHENWKIPSKQQLKSEGIVSKAPADAATSYSILLLRLISGSVREGTFQPKLIINNLGLMRKAAPENPEDGLHGALYHDSLLMQITKLGFSEGCIPIISVSSDSYYSRKLFEDHGNDHAFISQETLGWTPKEAAIHLVPTIFEEPEWKVINTVLGSNVRHLKELHSIWHHPSFWELLEENSGNAIEDCIDLYLGYLQVTAIDPSMEAASKLLETFAQDVAAGKISRSRLKHGVPWRHPPRTPQYQRRWARLQLLDYIQALADTDFAVNHQEEKAQEFLDDPSTDALLQVGLLYKQREPPYLRPITRGVARCLVRWYVKERLQLTMAEDVMYKWHRFVRGRYYRQLIVI</sequence>
<name>A0A176WMH8_MARPO</name>
<protein>
    <submittedName>
        <fullName evidence="1">Uncharacterized protein</fullName>
    </submittedName>
</protein>
<dbReference type="PANTHER" id="PTHR36017:SF1">
    <property type="entry name" value="EMBRYO DEFECTIVE 1381"/>
    <property type="match status" value="1"/>
</dbReference>
<organism evidence="1 2">
    <name type="scientific">Marchantia polymorpha subsp. ruderalis</name>
    <dbReference type="NCBI Taxonomy" id="1480154"/>
    <lineage>
        <taxon>Eukaryota</taxon>
        <taxon>Viridiplantae</taxon>
        <taxon>Streptophyta</taxon>
        <taxon>Embryophyta</taxon>
        <taxon>Marchantiophyta</taxon>
        <taxon>Marchantiopsida</taxon>
        <taxon>Marchantiidae</taxon>
        <taxon>Marchantiales</taxon>
        <taxon>Marchantiaceae</taxon>
        <taxon>Marchantia</taxon>
    </lineage>
</organism>
<dbReference type="Proteomes" id="UP000077202">
    <property type="component" value="Unassembled WGS sequence"/>
</dbReference>
<proteinExistence type="predicted"/>